<dbReference type="EMBL" id="KV417976">
    <property type="protein sequence ID" value="KZP03962.1"/>
    <property type="molecule type" value="Genomic_DNA"/>
</dbReference>
<proteinExistence type="predicted"/>
<feature type="transmembrane region" description="Helical" evidence="1">
    <location>
        <begin position="93"/>
        <end position="113"/>
    </location>
</feature>
<name>A0A167UHV7_9AGAM</name>
<feature type="transmembrane region" description="Helical" evidence="1">
    <location>
        <begin position="125"/>
        <end position="151"/>
    </location>
</feature>
<feature type="transmembrane region" description="Helical" evidence="1">
    <location>
        <begin position="207"/>
        <end position="226"/>
    </location>
</feature>
<dbReference type="Pfam" id="PF20152">
    <property type="entry name" value="DUF6534"/>
    <property type="match status" value="1"/>
</dbReference>
<evidence type="ECO:0000259" key="2">
    <source>
        <dbReference type="Pfam" id="PF20152"/>
    </source>
</evidence>
<dbReference type="OrthoDB" id="2953893at2759"/>
<evidence type="ECO:0000313" key="4">
    <source>
        <dbReference type="Proteomes" id="UP000076532"/>
    </source>
</evidence>
<dbReference type="Proteomes" id="UP000076532">
    <property type="component" value="Unassembled WGS sequence"/>
</dbReference>
<protein>
    <recommendedName>
        <fullName evidence="2">DUF6534 domain-containing protein</fullName>
    </recommendedName>
</protein>
<gene>
    <name evidence="3" type="ORF">FIBSPDRAFT_968534</name>
</gene>
<reference evidence="3 4" key="1">
    <citation type="journal article" date="2016" name="Mol. Biol. Evol.">
        <title>Comparative Genomics of Early-Diverging Mushroom-Forming Fungi Provides Insights into the Origins of Lignocellulose Decay Capabilities.</title>
        <authorList>
            <person name="Nagy L.G."/>
            <person name="Riley R."/>
            <person name="Tritt A."/>
            <person name="Adam C."/>
            <person name="Daum C."/>
            <person name="Floudas D."/>
            <person name="Sun H."/>
            <person name="Yadav J.S."/>
            <person name="Pangilinan J."/>
            <person name="Larsson K.H."/>
            <person name="Matsuura K."/>
            <person name="Barry K."/>
            <person name="Labutti K."/>
            <person name="Kuo R."/>
            <person name="Ohm R.A."/>
            <person name="Bhattacharya S.S."/>
            <person name="Shirouzu T."/>
            <person name="Yoshinaga Y."/>
            <person name="Martin F.M."/>
            <person name="Grigoriev I.V."/>
            <person name="Hibbett D.S."/>
        </authorList>
    </citation>
    <scope>NUCLEOTIDE SEQUENCE [LARGE SCALE GENOMIC DNA]</scope>
    <source>
        <strain evidence="3 4">CBS 109695</strain>
    </source>
</reference>
<dbReference type="STRING" id="436010.A0A167UHV7"/>
<keyword evidence="1" id="KW-0472">Membrane</keyword>
<keyword evidence="1" id="KW-0812">Transmembrane</keyword>
<keyword evidence="1" id="KW-1133">Transmembrane helix</keyword>
<dbReference type="PANTHER" id="PTHR40465">
    <property type="entry name" value="CHROMOSOME 1, WHOLE GENOME SHOTGUN SEQUENCE"/>
    <property type="match status" value="1"/>
</dbReference>
<evidence type="ECO:0000313" key="3">
    <source>
        <dbReference type="EMBL" id="KZP03962.1"/>
    </source>
</evidence>
<accession>A0A167UHV7</accession>
<sequence>MEPPILLTGIGVNEDAWGFILIGCFISLILLGIILSQAFTYSQNCEKDRLWQKWFVGIVVVLDAASSALAMAWMYQLFIDGWGSSTDFVDTNFLLAGDPMLDGIISCMVQLFFAWRIHIIARRPWLTVLIVFCAFASFCGAFGAGIAILWVKKFSAFDTLLPVACAWQVSTMVCDIAITVAITYHLRRHKGGIQATDRMLDRIIQLTLQNGLLTALASLMDLVLYLSTPKPFHVAFTFLMPKLYANTVLSSLNARKGLLTLSNAVVESQSETETMPGQQSRRTPELFVEIHQMTDTDSTRRNTTPFTIILTTASVPVSYNADSDTANDFDVLMPMVESALLRTRCCT</sequence>
<feature type="transmembrane region" description="Helical" evidence="1">
    <location>
        <begin position="54"/>
        <end position="73"/>
    </location>
</feature>
<feature type="domain" description="DUF6534" evidence="2">
    <location>
        <begin position="172"/>
        <end position="256"/>
    </location>
</feature>
<dbReference type="PANTHER" id="PTHR40465:SF1">
    <property type="entry name" value="DUF6534 DOMAIN-CONTAINING PROTEIN"/>
    <property type="match status" value="1"/>
</dbReference>
<feature type="transmembrane region" description="Helical" evidence="1">
    <location>
        <begin position="16"/>
        <end position="42"/>
    </location>
</feature>
<evidence type="ECO:0000256" key="1">
    <source>
        <dbReference type="SAM" id="Phobius"/>
    </source>
</evidence>
<organism evidence="3 4">
    <name type="scientific">Athelia psychrophila</name>
    <dbReference type="NCBI Taxonomy" id="1759441"/>
    <lineage>
        <taxon>Eukaryota</taxon>
        <taxon>Fungi</taxon>
        <taxon>Dikarya</taxon>
        <taxon>Basidiomycota</taxon>
        <taxon>Agaricomycotina</taxon>
        <taxon>Agaricomycetes</taxon>
        <taxon>Agaricomycetidae</taxon>
        <taxon>Atheliales</taxon>
        <taxon>Atheliaceae</taxon>
        <taxon>Athelia</taxon>
    </lineage>
</organism>
<dbReference type="AlphaFoldDB" id="A0A167UHV7"/>
<dbReference type="InterPro" id="IPR045339">
    <property type="entry name" value="DUF6534"/>
</dbReference>
<keyword evidence="4" id="KW-1185">Reference proteome</keyword>
<feature type="transmembrane region" description="Helical" evidence="1">
    <location>
        <begin position="166"/>
        <end position="186"/>
    </location>
</feature>